<evidence type="ECO:0000313" key="2">
    <source>
        <dbReference type="EMBL" id="KGT74848.1"/>
    </source>
</evidence>
<comment type="caution">
    <text evidence="2">The sequence shown here is derived from an EMBL/GenBank/DDBJ whole genome shotgun (WGS) entry which is preliminary data.</text>
</comment>
<proteinExistence type="predicted"/>
<dbReference type="AlphaFoldDB" id="A0A0A3YMC9"/>
<evidence type="ECO:0000256" key="1">
    <source>
        <dbReference type="SAM" id="SignalP"/>
    </source>
</evidence>
<protein>
    <recommendedName>
        <fullName evidence="4">DUF1579 domain-containing protein</fullName>
    </recommendedName>
</protein>
<gene>
    <name evidence="2" type="ORF">MA20_36450</name>
</gene>
<organism evidence="2 3">
    <name type="scientific">Bradyrhizobium japonicum</name>
    <dbReference type="NCBI Taxonomy" id="375"/>
    <lineage>
        <taxon>Bacteria</taxon>
        <taxon>Pseudomonadati</taxon>
        <taxon>Pseudomonadota</taxon>
        <taxon>Alphaproteobacteria</taxon>
        <taxon>Hyphomicrobiales</taxon>
        <taxon>Nitrobacteraceae</taxon>
        <taxon>Bradyrhizobium</taxon>
    </lineage>
</organism>
<dbReference type="Proteomes" id="UP000030377">
    <property type="component" value="Unassembled WGS sequence"/>
</dbReference>
<feature type="signal peptide" evidence="1">
    <location>
        <begin position="1"/>
        <end position="22"/>
    </location>
</feature>
<sequence length="148" mass="15983">MLIVAALGALLHAVPAIRPAFAADDPALAKLKGVWSGTFEQYSHDTEGSFPVKLTIDAISGAEFSGTMDWPSFDNTRTRVKGMVDGPLIKWTETAHLRGENAVLHGLYVARFKADSEIAGDWMDPKHTINSKGPRFGTPGGDFVLTKD</sequence>
<evidence type="ECO:0000313" key="3">
    <source>
        <dbReference type="Proteomes" id="UP000030377"/>
    </source>
</evidence>
<evidence type="ECO:0008006" key="4">
    <source>
        <dbReference type="Google" id="ProtNLM"/>
    </source>
</evidence>
<reference evidence="2 3" key="1">
    <citation type="submission" date="2014-09" db="EMBL/GenBank/DDBJ databases">
        <title>Draft genome of Bradyrhizobium japonicum Is-34.</title>
        <authorList>
            <person name="Tsurumaru H."/>
            <person name="Yamakawa T."/>
            <person name="Hashimoto S."/>
            <person name="Okizaki K."/>
            <person name="Kanesaki Y."/>
            <person name="Yoshikawa H."/>
            <person name="Yajima S."/>
        </authorList>
    </citation>
    <scope>NUCLEOTIDE SEQUENCE [LARGE SCALE GENOMIC DNA]</scope>
    <source>
        <strain evidence="2 3">Is-34</strain>
    </source>
</reference>
<keyword evidence="1" id="KW-0732">Signal</keyword>
<accession>A0A0A3YMC9</accession>
<dbReference type="EMBL" id="JRPN01000028">
    <property type="protein sequence ID" value="KGT74848.1"/>
    <property type="molecule type" value="Genomic_DNA"/>
</dbReference>
<dbReference type="RefSeq" id="WP_041959484.1">
    <property type="nucleotide sequence ID" value="NZ_JANUDC010000001.1"/>
</dbReference>
<name>A0A0A3YMC9_BRAJP</name>
<feature type="chain" id="PRO_5002005478" description="DUF1579 domain-containing protein" evidence="1">
    <location>
        <begin position="23"/>
        <end position="148"/>
    </location>
</feature>